<dbReference type="Proteomes" id="UP001472677">
    <property type="component" value="Unassembled WGS sequence"/>
</dbReference>
<evidence type="ECO:0000313" key="1">
    <source>
        <dbReference type="EMBL" id="KAK8492670.1"/>
    </source>
</evidence>
<gene>
    <name evidence="1" type="ORF">V6N12_041466</name>
</gene>
<reference evidence="1 2" key="1">
    <citation type="journal article" date="2024" name="G3 (Bethesda)">
        <title>Genome assembly of Hibiscus sabdariffa L. provides insights into metabolisms of medicinal natural products.</title>
        <authorList>
            <person name="Kim T."/>
        </authorList>
    </citation>
    <scope>NUCLEOTIDE SEQUENCE [LARGE SCALE GENOMIC DNA]</scope>
    <source>
        <strain evidence="1">TK-2024</strain>
        <tissue evidence="1">Old leaves</tissue>
    </source>
</reference>
<name>A0ABR2AIQ4_9ROSI</name>
<organism evidence="1 2">
    <name type="scientific">Hibiscus sabdariffa</name>
    <name type="common">roselle</name>
    <dbReference type="NCBI Taxonomy" id="183260"/>
    <lineage>
        <taxon>Eukaryota</taxon>
        <taxon>Viridiplantae</taxon>
        <taxon>Streptophyta</taxon>
        <taxon>Embryophyta</taxon>
        <taxon>Tracheophyta</taxon>
        <taxon>Spermatophyta</taxon>
        <taxon>Magnoliopsida</taxon>
        <taxon>eudicotyledons</taxon>
        <taxon>Gunneridae</taxon>
        <taxon>Pentapetalae</taxon>
        <taxon>rosids</taxon>
        <taxon>malvids</taxon>
        <taxon>Malvales</taxon>
        <taxon>Malvaceae</taxon>
        <taxon>Malvoideae</taxon>
        <taxon>Hibiscus</taxon>
    </lineage>
</organism>
<sequence length="175" mass="18990">MMRDAHHAVTRAAFPIVPGASRVCQSLQRLVEVDSPETVNDGVVSLNNSGNEDAVPRSEPESINTDNEAVHLREEELPSVNTDSGADLLREEEMPECPEVPERVSMLPESLATIGDGQQQHGMQPVVQHGGSSMTDVQSSEESLEEAVGEQQKVYGVGLSNFMISYSRISCRGKD</sequence>
<dbReference type="EMBL" id="JBBPBM010000710">
    <property type="protein sequence ID" value="KAK8492670.1"/>
    <property type="molecule type" value="Genomic_DNA"/>
</dbReference>
<comment type="caution">
    <text evidence="1">The sequence shown here is derived from an EMBL/GenBank/DDBJ whole genome shotgun (WGS) entry which is preliminary data.</text>
</comment>
<proteinExistence type="predicted"/>
<keyword evidence="2" id="KW-1185">Reference proteome</keyword>
<protein>
    <submittedName>
        <fullName evidence="1">Uncharacterized protein</fullName>
    </submittedName>
</protein>
<evidence type="ECO:0000313" key="2">
    <source>
        <dbReference type="Proteomes" id="UP001472677"/>
    </source>
</evidence>
<accession>A0ABR2AIQ4</accession>